<organism evidence="2">
    <name type="scientific">marine metagenome</name>
    <dbReference type="NCBI Taxonomy" id="408172"/>
    <lineage>
        <taxon>unclassified sequences</taxon>
        <taxon>metagenomes</taxon>
        <taxon>ecological metagenomes</taxon>
    </lineage>
</organism>
<dbReference type="Pfam" id="PF13449">
    <property type="entry name" value="Phytase-like"/>
    <property type="match status" value="1"/>
</dbReference>
<accession>A0A382BYD1</accession>
<proteinExistence type="predicted"/>
<feature type="non-terminal residue" evidence="2">
    <location>
        <position position="1"/>
    </location>
</feature>
<dbReference type="PIRSF" id="PIRSF031900">
    <property type="entry name" value="UCP031900"/>
    <property type="match status" value="1"/>
</dbReference>
<evidence type="ECO:0000313" key="2">
    <source>
        <dbReference type="EMBL" id="SVB18624.1"/>
    </source>
</evidence>
<dbReference type="AlphaFoldDB" id="A0A382BYD1"/>
<evidence type="ECO:0000259" key="1">
    <source>
        <dbReference type="Pfam" id="PF13449"/>
    </source>
</evidence>
<dbReference type="EMBL" id="UINC01031882">
    <property type="protein sequence ID" value="SVB18624.1"/>
    <property type="molecule type" value="Genomic_DNA"/>
</dbReference>
<sequence length="330" mass="36369">GLISLLPRLRKISAFVVGVWECLFLAFAVNAESVDVFANPISVRPGVWFEATEGALIFRGGFELRSRDSRFGGLSGLTISGDGVELVAISDRGWWLKALLVYGTGGDLISLNGAELSPILHLNGRQNVDKAWLDAEALVRLPGGDFIVVFERVHRLWRYSNVGASARSLRINSIFTNLPYNRGIEALITLDGGRLLAIAESGPSAHTLSGWIFDGVQAESLSYPYDGYFRPSDAARLDKHRILVLERGYNERRGVAARLMLLDVVSVIASSDLQPRPLIELGPPVPLDNFEGLAVRRDPLGKLFVYLLSDDNYSSNQRTLLLMLEFLEVD</sequence>
<name>A0A382BYD1_9ZZZZ</name>
<gene>
    <name evidence="2" type="ORF">METZ01_LOCUS171478</name>
</gene>
<dbReference type="InterPro" id="IPR014567">
    <property type="entry name" value="UCP031900"/>
</dbReference>
<feature type="domain" description="Phytase-like" evidence="1">
    <location>
        <begin position="70"/>
        <end position="313"/>
    </location>
</feature>
<dbReference type="InterPro" id="IPR027372">
    <property type="entry name" value="Phytase-like_dom"/>
</dbReference>
<protein>
    <recommendedName>
        <fullName evidence="1">Phytase-like domain-containing protein</fullName>
    </recommendedName>
</protein>
<reference evidence="2" key="1">
    <citation type="submission" date="2018-05" db="EMBL/GenBank/DDBJ databases">
        <authorList>
            <person name="Lanie J.A."/>
            <person name="Ng W.-L."/>
            <person name="Kazmierczak K.M."/>
            <person name="Andrzejewski T.M."/>
            <person name="Davidsen T.M."/>
            <person name="Wayne K.J."/>
            <person name="Tettelin H."/>
            <person name="Glass J.I."/>
            <person name="Rusch D."/>
            <person name="Podicherti R."/>
            <person name="Tsui H.-C.T."/>
            <person name="Winkler M.E."/>
        </authorList>
    </citation>
    <scope>NUCLEOTIDE SEQUENCE</scope>
</reference>